<feature type="transmembrane region" description="Helical" evidence="1">
    <location>
        <begin position="326"/>
        <end position="351"/>
    </location>
</feature>
<dbReference type="Proteomes" id="UP000276133">
    <property type="component" value="Unassembled WGS sequence"/>
</dbReference>
<reference evidence="2 3" key="1">
    <citation type="journal article" date="2018" name="Sci. Rep.">
        <title>Genomic signatures of local adaptation to the degree of environmental predictability in rotifers.</title>
        <authorList>
            <person name="Franch-Gras L."/>
            <person name="Hahn C."/>
            <person name="Garcia-Roger E.M."/>
            <person name="Carmona M.J."/>
            <person name="Serra M."/>
            <person name="Gomez A."/>
        </authorList>
    </citation>
    <scope>NUCLEOTIDE SEQUENCE [LARGE SCALE GENOMIC DNA]</scope>
    <source>
        <strain evidence="2">HYR1</strain>
    </source>
</reference>
<proteinExistence type="predicted"/>
<evidence type="ECO:0000313" key="2">
    <source>
        <dbReference type="EMBL" id="RNA04446.1"/>
    </source>
</evidence>
<keyword evidence="1" id="KW-1133">Transmembrane helix</keyword>
<evidence type="ECO:0000313" key="3">
    <source>
        <dbReference type="Proteomes" id="UP000276133"/>
    </source>
</evidence>
<comment type="caution">
    <text evidence="2">The sequence shown here is derived from an EMBL/GenBank/DDBJ whole genome shotgun (WGS) entry which is preliminary data.</text>
</comment>
<protein>
    <recommendedName>
        <fullName evidence="4">MARVEL domain-containing protein</fullName>
    </recommendedName>
</protein>
<dbReference type="PANTHER" id="PTHR33444:SF7">
    <property type="entry name" value="TRANSMEMBRANE PROTEIN 272"/>
    <property type="match status" value="1"/>
</dbReference>
<dbReference type="InterPro" id="IPR040350">
    <property type="entry name" value="TMEM272"/>
</dbReference>
<feature type="transmembrane region" description="Helical" evidence="1">
    <location>
        <begin position="255"/>
        <end position="274"/>
    </location>
</feature>
<evidence type="ECO:0000256" key="1">
    <source>
        <dbReference type="SAM" id="Phobius"/>
    </source>
</evidence>
<dbReference type="PANTHER" id="PTHR33444">
    <property type="entry name" value="SI:DKEY-19B23.12-RELATED"/>
    <property type="match status" value="1"/>
</dbReference>
<keyword evidence="1" id="KW-0812">Transmembrane</keyword>
<keyword evidence="3" id="KW-1185">Reference proteome</keyword>
<name>A0A3M7PZ16_BRAPC</name>
<gene>
    <name evidence="2" type="ORF">BpHYR1_036489</name>
</gene>
<evidence type="ECO:0008006" key="4">
    <source>
        <dbReference type="Google" id="ProtNLM"/>
    </source>
</evidence>
<feature type="transmembrane region" description="Helical" evidence="1">
    <location>
        <begin position="281"/>
        <end position="302"/>
    </location>
</feature>
<dbReference type="OrthoDB" id="6157510at2759"/>
<accession>A0A3M7PZ16</accession>
<keyword evidence="1" id="KW-0472">Membrane</keyword>
<sequence>MYQLMEFTEHVLVRQNLSFVFSYSEEETKEFIKILGPITQILGIQLIRYEIESKIEIEYYTKKFKPTSNNDQQTESFWQISEWSNSSCLSDPCSQEFRSVKCLSHKCNPDTKPAEKRSCKISSSVVCSEQIGNIMRVDSRNRNEPILTSISFSVDNRSTPAPPSYEYVIKHPVITQSENQPPSYESLYDRMRNAHRTIRNTVRNGTIDHSSGTQKLSKILISILFFGFLIIMPILQIAIGIAYRNDCPANISIPLWLIVEGIFALLLVISILFFKYFDCSLMTSVLGVFLISWLIRGSIWIYGSKSVISFDSEDDRYYCNPVCFNVAFWSITSIWFLIGFFICTLIVAVVCSKKTNVNSQNNV</sequence>
<dbReference type="AlphaFoldDB" id="A0A3M7PZ16"/>
<dbReference type="EMBL" id="REGN01008107">
    <property type="protein sequence ID" value="RNA04446.1"/>
    <property type="molecule type" value="Genomic_DNA"/>
</dbReference>
<organism evidence="2 3">
    <name type="scientific">Brachionus plicatilis</name>
    <name type="common">Marine rotifer</name>
    <name type="synonym">Brachionus muelleri</name>
    <dbReference type="NCBI Taxonomy" id="10195"/>
    <lineage>
        <taxon>Eukaryota</taxon>
        <taxon>Metazoa</taxon>
        <taxon>Spiralia</taxon>
        <taxon>Gnathifera</taxon>
        <taxon>Rotifera</taxon>
        <taxon>Eurotatoria</taxon>
        <taxon>Monogononta</taxon>
        <taxon>Pseudotrocha</taxon>
        <taxon>Ploima</taxon>
        <taxon>Brachionidae</taxon>
        <taxon>Brachionus</taxon>
    </lineage>
</organism>
<feature type="transmembrane region" description="Helical" evidence="1">
    <location>
        <begin position="219"/>
        <end position="243"/>
    </location>
</feature>
<dbReference type="STRING" id="10195.A0A3M7PZ16"/>